<name>A0A7S4QQF7_9STRA</name>
<protein>
    <submittedName>
        <fullName evidence="2">Uncharacterized protein</fullName>
    </submittedName>
</protein>
<evidence type="ECO:0000313" key="2">
    <source>
        <dbReference type="EMBL" id="CAE4589122.1"/>
    </source>
</evidence>
<organism evidence="2">
    <name type="scientific">Ditylum brightwellii</name>
    <dbReference type="NCBI Taxonomy" id="49249"/>
    <lineage>
        <taxon>Eukaryota</taxon>
        <taxon>Sar</taxon>
        <taxon>Stramenopiles</taxon>
        <taxon>Ochrophyta</taxon>
        <taxon>Bacillariophyta</taxon>
        <taxon>Mediophyceae</taxon>
        <taxon>Lithodesmiophycidae</taxon>
        <taxon>Lithodesmiales</taxon>
        <taxon>Lithodesmiaceae</taxon>
        <taxon>Ditylum</taxon>
    </lineage>
</organism>
<gene>
    <name evidence="2" type="ORF">DBRI00130_LOCUS5474</name>
</gene>
<evidence type="ECO:0000256" key="1">
    <source>
        <dbReference type="SAM" id="SignalP"/>
    </source>
</evidence>
<accession>A0A7S4QQF7</accession>
<sequence length="260" mass="28385">MRKKIFSSTLPPLFILASIISSSPVVSFVLQQHQQQIQLSSSSLSSPISFCDNVANCGSASSCTTKSKCSSKLQTSFLLLESHKIKRNNFSKICSVITSLCASNNDNDGGDDNSDKDESKMTSVVKDIYGERPLLNFEKKSLLFDTSNDSGTKKISPTSSSSPFLALWQGAKATLPPIITGAYNYKQQQRGGNENGNMEEKEEPVALLYNVIFVRVPTIVAGFVYIKNELTGHPFTIDVGYGPFDVNPVIVLGLLGWILR</sequence>
<keyword evidence="1" id="KW-0732">Signal</keyword>
<dbReference type="EMBL" id="HBNS01006768">
    <property type="protein sequence ID" value="CAE4589122.1"/>
    <property type="molecule type" value="Transcribed_RNA"/>
</dbReference>
<proteinExistence type="predicted"/>
<feature type="signal peptide" evidence="1">
    <location>
        <begin position="1"/>
        <end position="27"/>
    </location>
</feature>
<reference evidence="2" key="1">
    <citation type="submission" date="2021-01" db="EMBL/GenBank/DDBJ databases">
        <authorList>
            <person name="Corre E."/>
            <person name="Pelletier E."/>
            <person name="Niang G."/>
            <person name="Scheremetjew M."/>
            <person name="Finn R."/>
            <person name="Kale V."/>
            <person name="Holt S."/>
            <person name="Cochrane G."/>
            <person name="Meng A."/>
            <person name="Brown T."/>
            <person name="Cohen L."/>
        </authorList>
    </citation>
    <scope>NUCLEOTIDE SEQUENCE</scope>
    <source>
        <strain evidence="2">GSO104</strain>
    </source>
</reference>
<feature type="chain" id="PRO_5030856766" evidence="1">
    <location>
        <begin position="28"/>
        <end position="260"/>
    </location>
</feature>
<dbReference type="AlphaFoldDB" id="A0A7S4QQF7"/>